<keyword evidence="1" id="KW-0808">Transferase</keyword>
<dbReference type="GO" id="GO:0008168">
    <property type="term" value="F:methyltransferase activity"/>
    <property type="evidence" value="ECO:0007669"/>
    <property type="project" value="UniProtKB-KW"/>
</dbReference>
<dbReference type="GO" id="GO:0005739">
    <property type="term" value="C:mitochondrion"/>
    <property type="evidence" value="ECO:0007669"/>
    <property type="project" value="TreeGrafter"/>
</dbReference>
<organism evidence="1 2">
    <name type="scientific">Clathrospora elynae</name>
    <dbReference type="NCBI Taxonomy" id="706981"/>
    <lineage>
        <taxon>Eukaryota</taxon>
        <taxon>Fungi</taxon>
        <taxon>Dikarya</taxon>
        <taxon>Ascomycota</taxon>
        <taxon>Pezizomycotina</taxon>
        <taxon>Dothideomycetes</taxon>
        <taxon>Pleosporomycetidae</taxon>
        <taxon>Pleosporales</taxon>
        <taxon>Diademaceae</taxon>
        <taxon>Clathrospora</taxon>
    </lineage>
</organism>
<dbReference type="Gene3D" id="3.40.50.150">
    <property type="entry name" value="Vaccinia Virus protein VP39"/>
    <property type="match status" value="1"/>
</dbReference>
<keyword evidence="2" id="KW-1185">Reference proteome</keyword>
<keyword evidence="1" id="KW-0489">Methyltransferase</keyword>
<protein>
    <submittedName>
        <fullName evidence="1">S-adenosyl-L-methionine-dependent methyltransferase</fullName>
    </submittedName>
</protein>
<dbReference type="GO" id="GO:0003676">
    <property type="term" value="F:nucleic acid binding"/>
    <property type="evidence" value="ECO:0007669"/>
    <property type="project" value="InterPro"/>
</dbReference>
<reference evidence="1" key="1">
    <citation type="journal article" date="2020" name="Stud. Mycol.">
        <title>101 Dothideomycetes genomes: a test case for predicting lifestyles and emergence of pathogens.</title>
        <authorList>
            <person name="Haridas S."/>
            <person name="Albert R."/>
            <person name="Binder M."/>
            <person name="Bloem J."/>
            <person name="Labutti K."/>
            <person name="Salamov A."/>
            <person name="Andreopoulos B."/>
            <person name="Baker S."/>
            <person name="Barry K."/>
            <person name="Bills G."/>
            <person name="Bluhm B."/>
            <person name="Cannon C."/>
            <person name="Castanera R."/>
            <person name="Culley D."/>
            <person name="Daum C."/>
            <person name="Ezra D."/>
            <person name="Gonzalez J."/>
            <person name="Henrissat B."/>
            <person name="Kuo A."/>
            <person name="Liang C."/>
            <person name="Lipzen A."/>
            <person name="Lutzoni F."/>
            <person name="Magnuson J."/>
            <person name="Mondo S."/>
            <person name="Nolan M."/>
            <person name="Ohm R."/>
            <person name="Pangilinan J."/>
            <person name="Park H.-J."/>
            <person name="Ramirez L."/>
            <person name="Alfaro M."/>
            <person name="Sun H."/>
            <person name="Tritt A."/>
            <person name="Yoshinaga Y."/>
            <person name="Zwiers L.-H."/>
            <person name="Turgeon B."/>
            <person name="Goodwin S."/>
            <person name="Spatafora J."/>
            <person name="Crous P."/>
            <person name="Grigoriev I."/>
        </authorList>
    </citation>
    <scope>NUCLEOTIDE SEQUENCE</scope>
    <source>
        <strain evidence="1">CBS 161.51</strain>
    </source>
</reference>
<proteinExistence type="predicted"/>
<dbReference type="Proteomes" id="UP000800038">
    <property type="component" value="Unassembled WGS sequence"/>
</dbReference>
<dbReference type="CDD" id="cd02440">
    <property type="entry name" value="AdoMet_MTases"/>
    <property type="match status" value="1"/>
</dbReference>
<evidence type="ECO:0000313" key="1">
    <source>
        <dbReference type="EMBL" id="KAF1935863.1"/>
    </source>
</evidence>
<dbReference type="PANTHER" id="PTHR18895">
    <property type="entry name" value="HEMK METHYLTRANSFERASE"/>
    <property type="match status" value="1"/>
</dbReference>
<dbReference type="EMBL" id="ML976229">
    <property type="protein sequence ID" value="KAF1935863.1"/>
    <property type="molecule type" value="Genomic_DNA"/>
</dbReference>
<dbReference type="InterPro" id="IPR029063">
    <property type="entry name" value="SAM-dependent_MTases_sf"/>
</dbReference>
<dbReference type="OrthoDB" id="269872at2759"/>
<dbReference type="SUPFAM" id="SSF53335">
    <property type="entry name" value="S-adenosyl-L-methionine-dependent methyltransferases"/>
    <property type="match status" value="1"/>
</dbReference>
<name>A0A6A5S7I5_9PLEO</name>
<dbReference type="PANTHER" id="PTHR18895:SF74">
    <property type="entry name" value="MTRF1L RELEASE FACTOR GLUTAMINE METHYLTRANSFERASE"/>
    <property type="match status" value="1"/>
</dbReference>
<dbReference type="AlphaFoldDB" id="A0A6A5S7I5"/>
<dbReference type="InterPro" id="IPR002052">
    <property type="entry name" value="DNA_methylase_N6_adenine_CS"/>
</dbReference>
<dbReference type="PROSITE" id="PS00092">
    <property type="entry name" value="N6_MTASE"/>
    <property type="match status" value="1"/>
</dbReference>
<evidence type="ECO:0000313" key="2">
    <source>
        <dbReference type="Proteomes" id="UP000800038"/>
    </source>
</evidence>
<accession>A0A6A5S7I5</accession>
<sequence>MPRIPTALVRKAHAIDAFLPALLAPCRDMHAAQNELRWLREHVDKVAKARRARGDVLAKGALLQKLVKQRASGKPLQYLLGTEYFGNLVIGCRPGVLIPRADTAASITHLVGLLRNAQSIPPELRILDLCTGTGCIPLLVQHELYSARKDVDLRVLGVDISSKALKLSNDNLQRLRKGRNYVDRGKVQFIKADVLIDPFTDQMEGSMSLKAALNYKSQPPFWDILISNPPYISPSAYWKTTARSVRGFEPKLALVPPPTAKKNDTEQGDMFYPRLLEIARDVEAKVVLLEVADVEQALRVAQHARHLGIFDGVEIWREQPDASTEDAIEDDFAIVGNGNARSVLCWRGAGTLWLGKSATIPQEDDAQCLFRASECHFYGGAVRPGGSSHLDAQFDRKAFFGFPETPTLKR</sequence>
<dbReference type="InterPro" id="IPR050320">
    <property type="entry name" value="N5-glutamine_MTase"/>
</dbReference>
<dbReference type="GO" id="GO:0032259">
    <property type="term" value="P:methylation"/>
    <property type="evidence" value="ECO:0007669"/>
    <property type="project" value="UniProtKB-KW"/>
</dbReference>
<gene>
    <name evidence="1" type="ORF">EJ02DRAFT_388429</name>
</gene>